<organism evidence="2">
    <name type="scientific">uncultured Friedmanniella sp</name>
    <dbReference type="NCBI Taxonomy" id="335381"/>
    <lineage>
        <taxon>Bacteria</taxon>
        <taxon>Bacillati</taxon>
        <taxon>Actinomycetota</taxon>
        <taxon>Actinomycetes</taxon>
        <taxon>Propionibacteriales</taxon>
        <taxon>Nocardioidaceae</taxon>
        <taxon>Friedmanniella</taxon>
        <taxon>environmental samples</taxon>
    </lineage>
</organism>
<feature type="non-terminal residue" evidence="2">
    <location>
        <position position="1"/>
    </location>
</feature>
<evidence type="ECO:0000313" key="2">
    <source>
        <dbReference type="EMBL" id="CAA9324415.1"/>
    </source>
</evidence>
<dbReference type="AlphaFoldDB" id="A0A6J4L577"/>
<feature type="non-terminal residue" evidence="2">
    <location>
        <position position="48"/>
    </location>
</feature>
<gene>
    <name evidence="2" type="ORF">AVDCRST_MAG48-2825</name>
</gene>
<name>A0A6J4L577_9ACTN</name>
<dbReference type="EMBL" id="CADCTS010000404">
    <property type="protein sequence ID" value="CAA9324415.1"/>
    <property type="molecule type" value="Genomic_DNA"/>
</dbReference>
<accession>A0A6J4L577</accession>
<protein>
    <submittedName>
        <fullName evidence="2">Uncharacterized protein</fullName>
    </submittedName>
</protein>
<feature type="compositionally biased region" description="Gly residues" evidence="1">
    <location>
        <begin position="21"/>
        <end position="36"/>
    </location>
</feature>
<sequence>GRMGPEALALARRGPVLARGPGLGRGVRGRADGGVGERPADGLLPGRR</sequence>
<reference evidence="2" key="1">
    <citation type="submission" date="2020-02" db="EMBL/GenBank/DDBJ databases">
        <authorList>
            <person name="Meier V. D."/>
        </authorList>
    </citation>
    <scope>NUCLEOTIDE SEQUENCE</scope>
    <source>
        <strain evidence="2">AVDCRST_MAG48</strain>
    </source>
</reference>
<feature type="region of interest" description="Disordered" evidence="1">
    <location>
        <begin position="1"/>
        <end position="48"/>
    </location>
</feature>
<proteinExistence type="predicted"/>
<evidence type="ECO:0000256" key="1">
    <source>
        <dbReference type="SAM" id="MobiDB-lite"/>
    </source>
</evidence>
<feature type="compositionally biased region" description="Low complexity" evidence="1">
    <location>
        <begin position="11"/>
        <end position="20"/>
    </location>
</feature>